<reference evidence="1" key="1">
    <citation type="submission" date="2014-09" db="EMBL/GenBank/DDBJ databases">
        <authorList>
            <person name="Magalhaes I.L.F."/>
            <person name="Oliveira U."/>
            <person name="Santos F.R."/>
            <person name="Vidigal T.H.D.A."/>
            <person name="Brescovit A.D."/>
            <person name="Santos A.J."/>
        </authorList>
    </citation>
    <scope>NUCLEOTIDE SEQUENCE</scope>
    <source>
        <tissue evidence="1">Shoot tissue taken approximately 20 cm above the soil surface</tissue>
    </source>
</reference>
<reference evidence="1" key="2">
    <citation type="journal article" date="2015" name="Data Brief">
        <title>Shoot transcriptome of the giant reed, Arundo donax.</title>
        <authorList>
            <person name="Barrero R.A."/>
            <person name="Guerrero F.D."/>
            <person name="Moolhuijzen P."/>
            <person name="Goolsby J.A."/>
            <person name="Tidwell J."/>
            <person name="Bellgard S.E."/>
            <person name="Bellgard M.I."/>
        </authorList>
    </citation>
    <scope>NUCLEOTIDE SEQUENCE</scope>
    <source>
        <tissue evidence="1">Shoot tissue taken approximately 20 cm above the soil surface</tissue>
    </source>
</reference>
<dbReference type="EMBL" id="GBRH01233975">
    <property type="protein sequence ID" value="JAD63920.1"/>
    <property type="molecule type" value="Transcribed_RNA"/>
</dbReference>
<evidence type="ECO:0000313" key="1">
    <source>
        <dbReference type="EMBL" id="JAD63920.1"/>
    </source>
</evidence>
<proteinExistence type="predicted"/>
<name>A0A0A9BRZ9_ARUDO</name>
<protein>
    <submittedName>
        <fullName evidence="1">Uncharacterized protein</fullName>
    </submittedName>
</protein>
<sequence>MKQHNFCGSKPYGLLHQIKLLILLNDSLIWK</sequence>
<accession>A0A0A9BRZ9</accession>
<dbReference type="AlphaFoldDB" id="A0A0A9BRZ9"/>
<organism evidence="1">
    <name type="scientific">Arundo donax</name>
    <name type="common">Giant reed</name>
    <name type="synonym">Donax arundinaceus</name>
    <dbReference type="NCBI Taxonomy" id="35708"/>
    <lineage>
        <taxon>Eukaryota</taxon>
        <taxon>Viridiplantae</taxon>
        <taxon>Streptophyta</taxon>
        <taxon>Embryophyta</taxon>
        <taxon>Tracheophyta</taxon>
        <taxon>Spermatophyta</taxon>
        <taxon>Magnoliopsida</taxon>
        <taxon>Liliopsida</taxon>
        <taxon>Poales</taxon>
        <taxon>Poaceae</taxon>
        <taxon>PACMAD clade</taxon>
        <taxon>Arundinoideae</taxon>
        <taxon>Arundineae</taxon>
        <taxon>Arundo</taxon>
    </lineage>
</organism>